<organism evidence="1 2">
    <name type="scientific">Candidatus Contendobacter odensis Run_B_J11</name>
    <dbReference type="NCBI Taxonomy" id="1400861"/>
    <lineage>
        <taxon>Bacteria</taxon>
        <taxon>Pseudomonadati</taxon>
        <taxon>Pseudomonadota</taxon>
        <taxon>Gammaproteobacteria</taxon>
        <taxon>Candidatus Competibacteraceae</taxon>
        <taxon>Candidatus Contendibacter</taxon>
    </lineage>
</organism>
<dbReference type="EMBL" id="CBTK010000011">
    <property type="protein sequence ID" value="CDH43184.1"/>
    <property type="molecule type" value="Genomic_DNA"/>
</dbReference>
<dbReference type="OrthoDB" id="288689at2"/>
<evidence type="ECO:0000313" key="2">
    <source>
        <dbReference type="Proteomes" id="UP000019184"/>
    </source>
</evidence>
<reference evidence="1 2" key="1">
    <citation type="journal article" date="2014" name="ISME J.">
        <title>Candidatus Competibacter-lineage genomes retrieved from metagenomes reveal functional metabolic diversity.</title>
        <authorList>
            <person name="McIlroy S.J."/>
            <person name="Albertsen M."/>
            <person name="Andresen E.K."/>
            <person name="Saunders A.M."/>
            <person name="Kristiansen R."/>
            <person name="Stokholm-Bjerregaard M."/>
            <person name="Nielsen K.L."/>
            <person name="Nielsen P.H."/>
        </authorList>
    </citation>
    <scope>NUCLEOTIDE SEQUENCE [LARGE SCALE GENOMIC DNA]</scope>
    <source>
        <strain evidence="1 2">Run_B_J11</strain>
    </source>
</reference>
<accession>A0A7U7G7U6</accession>
<evidence type="ECO:0000313" key="1">
    <source>
        <dbReference type="EMBL" id="CDH43184.1"/>
    </source>
</evidence>
<protein>
    <submittedName>
        <fullName evidence="1">Uncharacterized protein</fullName>
    </submittedName>
</protein>
<name>A0A7U7G7U6_9GAMM</name>
<comment type="caution">
    <text evidence="1">The sequence shown here is derived from an EMBL/GenBank/DDBJ whole genome shotgun (WGS) entry which is preliminary data.</text>
</comment>
<sequence length="331" mass="36510">MAPPKKPVRTDVRFDFVDQLPNKVPPLEQQPTSLFPFPPPVGPAEATYYFPIPVMPSGNNATGVFFPSGFTFPNKINVILYFHGHKAGEFSTINEYWNGNLHNIRLREDINATEKQAVLIAPTLGAKPGSGLNSDMGIFRNAGAADNFLAEVVKWIGKYVPQYVAKKQVPEIGNLVLAGHSGAGGILSQQVKTMSTPICEVWGFDTMYGQGSRSILVKGKKKDENIDVAGEWILSAFLHDIPVGMGMVSNWLPILIPKLRPATQFYFYWVGPDDPVKGRSQDLQERVRKMGLHNVTVIESATVGGKTYSWENHFGTVTVNFRKRVAAASCF</sequence>
<keyword evidence="2" id="KW-1185">Reference proteome</keyword>
<dbReference type="AlphaFoldDB" id="A0A7U7G7U6"/>
<proteinExistence type="predicted"/>
<gene>
    <name evidence="1" type="ORF">BN874_1080005</name>
</gene>
<dbReference type="Proteomes" id="UP000019184">
    <property type="component" value="Unassembled WGS sequence"/>
</dbReference>
<dbReference type="RefSeq" id="WP_034430170.1">
    <property type="nucleotide sequence ID" value="NZ_CBTK010000011.1"/>
</dbReference>